<dbReference type="AlphaFoldDB" id="H0EMY9"/>
<reference evidence="4 5" key="1">
    <citation type="journal article" date="2012" name="Eukaryot. Cell">
        <title>Genome sequence of the fungus Glarea lozoyensis: the first genome sequence of a species from the Helotiaceae family.</title>
        <authorList>
            <person name="Youssar L."/>
            <person name="Gruening B.A."/>
            <person name="Erxleben A."/>
            <person name="Guenther S."/>
            <person name="Huettel W."/>
        </authorList>
    </citation>
    <scope>NUCLEOTIDE SEQUENCE [LARGE SCALE GENOMIC DNA]</scope>
    <source>
        <strain evidence="5">ATCC 74030 / MF5533</strain>
    </source>
</reference>
<feature type="domain" description="Amidase" evidence="3">
    <location>
        <begin position="36"/>
        <end position="98"/>
    </location>
</feature>
<dbReference type="OrthoDB" id="6428749at2759"/>
<organism evidence="4 5">
    <name type="scientific">Glarea lozoyensis (strain ATCC 74030 / MF5533)</name>
    <dbReference type="NCBI Taxonomy" id="1104152"/>
    <lineage>
        <taxon>Eukaryota</taxon>
        <taxon>Fungi</taxon>
        <taxon>Dikarya</taxon>
        <taxon>Ascomycota</taxon>
        <taxon>Pezizomycotina</taxon>
        <taxon>Leotiomycetes</taxon>
        <taxon>Helotiales</taxon>
        <taxon>Helotiaceae</taxon>
        <taxon>Glarea</taxon>
    </lineage>
</organism>
<evidence type="ECO:0000259" key="3">
    <source>
        <dbReference type="Pfam" id="PF01425"/>
    </source>
</evidence>
<gene>
    <name evidence="4" type="ORF">M7I_3988</name>
</gene>
<evidence type="ECO:0000256" key="2">
    <source>
        <dbReference type="ARBA" id="ARBA00022801"/>
    </source>
</evidence>
<evidence type="ECO:0000313" key="4">
    <source>
        <dbReference type="EMBL" id="EHL00111.1"/>
    </source>
</evidence>
<dbReference type="Gene3D" id="3.90.1300.10">
    <property type="entry name" value="Amidase signature (AS) domain"/>
    <property type="match status" value="2"/>
</dbReference>
<dbReference type="InterPro" id="IPR023631">
    <property type="entry name" value="Amidase_dom"/>
</dbReference>
<dbReference type="Pfam" id="PF01425">
    <property type="entry name" value="Amidase"/>
    <property type="match status" value="2"/>
</dbReference>
<protein>
    <submittedName>
        <fullName evidence="4">Putative amidase</fullName>
    </submittedName>
</protein>
<sequence length="391" mass="43872">MVATTGKATVKRQIEQTDATGLVEKMGVGEWTAEQVLIAFTKRATIGHQLLNFATEFMFDEALEEAKRLDAIYQKTGKVVGPLHGVPISVKEMVHFKDRICHTAYVSDIGGSIRAPAAFCGVYGLRPTMLRNPWKGVSLAGDGQESIRCTLGPLTNSLRDIDLFQKAVLDQEPWEEETNLVPIPWREVKTPKDLTTHPPIKRALNHAEQRLKSAGVKTVDWQPFKHEQGGEVTKSLLFPDGGTCIREALEASGEPAMPLSEFALNYAKHLDIRENWELNVKRDWFRDMSHKLMKERGVDVILCPTYVGAAAEHETAHYWLYTSIWNLFDQPGVVFPCGFNVDPALDPADDKFQPLNDIDATEQKKYAPERYTDAPLAYQLIVVVKQTGRID</sequence>
<evidence type="ECO:0000313" key="5">
    <source>
        <dbReference type="Proteomes" id="UP000005446"/>
    </source>
</evidence>
<dbReference type="SUPFAM" id="SSF75304">
    <property type="entry name" value="Amidase signature (AS) enzymes"/>
    <property type="match status" value="1"/>
</dbReference>
<dbReference type="InterPro" id="IPR036928">
    <property type="entry name" value="AS_sf"/>
</dbReference>
<name>H0EMY9_GLAL7</name>
<evidence type="ECO:0000256" key="1">
    <source>
        <dbReference type="ARBA" id="ARBA00009199"/>
    </source>
</evidence>
<proteinExistence type="inferred from homology"/>
<dbReference type="GO" id="GO:0016787">
    <property type="term" value="F:hydrolase activity"/>
    <property type="evidence" value="ECO:0007669"/>
    <property type="project" value="UniProtKB-KW"/>
</dbReference>
<dbReference type="EMBL" id="AGUE01000098">
    <property type="protein sequence ID" value="EHL00111.1"/>
    <property type="molecule type" value="Genomic_DNA"/>
</dbReference>
<dbReference type="HOGENOM" id="CLU_009600_9_1_1"/>
<comment type="caution">
    <text evidence="4">The sequence shown here is derived from an EMBL/GenBank/DDBJ whole genome shotgun (WGS) entry which is preliminary data.</text>
</comment>
<feature type="domain" description="Amidase" evidence="3">
    <location>
        <begin position="100"/>
        <end position="345"/>
    </location>
</feature>
<comment type="similarity">
    <text evidence="1">Belongs to the amidase family.</text>
</comment>
<dbReference type="PANTHER" id="PTHR46072:SF4">
    <property type="entry name" value="AMIDASE C550.07-RELATED"/>
    <property type="match status" value="1"/>
</dbReference>
<keyword evidence="2" id="KW-0378">Hydrolase</keyword>
<dbReference type="InParanoid" id="H0EMY9"/>
<accession>H0EMY9</accession>
<keyword evidence="5" id="KW-1185">Reference proteome</keyword>
<dbReference type="Proteomes" id="UP000005446">
    <property type="component" value="Unassembled WGS sequence"/>
</dbReference>
<dbReference type="PANTHER" id="PTHR46072">
    <property type="entry name" value="AMIDASE-RELATED-RELATED"/>
    <property type="match status" value="1"/>
</dbReference>